<dbReference type="InterPro" id="IPR008930">
    <property type="entry name" value="Terpenoid_cyclase/PrenylTrfase"/>
</dbReference>
<dbReference type="GO" id="GO:0004663">
    <property type="term" value="F:Rab geranylgeranyltransferase activity"/>
    <property type="evidence" value="ECO:0007669"/>
    <property type="project" value="TreeGrafter"/>
</dbReference>
<proteinExistence type="inferred from homology"/>
<dbReference type="Pfam" id="PF00432">
    <property type="entry name" value="Prenyltrans"/>
    <property type="match status" value="1"/>
</dbReference>
<evidence type="ECO:0000256" key="2">
    <source>
        <dbReference type="ARBA" id="ARBA00010497"/>
    </source>
</evidence>
<keyword evidence="11" id="KW-1185">Reference proteome</keyword>
<accession>A0A914QYQ0</accession>
<dbReference type="Proteomes" id="UP000887578">
    <property type="component" value="Unplaced"/>
</dbReference>
<organism evidence="11 12">
    <name type="scientific">Panagrolaimus davidi</name>
    <dbReference type="NCBI Taxonomy" id="227884"/>
    <lineage>
        <taxon>Eukaryota</taxon>
        <taxon>Metazoa</taxon>
        <taxon>Ecdysozoa</taxon>
        <taxon>Nematoda</taxon>
        <taxon>Chromadorea</taxon>
        <taxon>Rhabditida</taxon>
        <taxon>Tylenchina</taxon>
        <taxon>Panagrolaimomorpha</taxon>
        <taxon>Panagrolaimoidea</taxon>
        <taxon>Panagrolaimidae</taxon>
        <taxon>Panagrolaimus</taxon>
    </lineage>
</organism>
<keyword evidence="6" id="KW-0677">Repeat</keyword>
<feature type="domain" description="Prenyltransferase alpha-alpha toroid" evidence="10">
    <location>
        <begin position="58"/>
        <end position="177"/>
    </location>
</feature>
<evidence type="ECO:0000256" key="5">
    <source>
        <dbReference type="ARBA" id="ARBA00022723"/>
    </source>
</evidence>
<comment type="cofactor">
    <cofactor evidence="1">
        <name>Zn(2+)</name>
        <dbReference type="ChEBI" id="CHEBI:29105"/>
    </cofactor>
</comment>
<dbReference type="InterPro" id="IPR001330">
    <property type="entry name" value="Prenyltrans"/>
</dbReference>
<dbReference type="PANTHER" id="PTHR11774">
    <property type="entry name" value="GERANYLGERANYL TRANSFERASE TYPE BETA SUBUNIT"/>
    <property type="match status" value="1"/>
</dbReference>
<evidence type="ECO:0000256" key="9">
    <source>
        <dbReference type="ARBA" id="ARBA00032766"/>
    </source>
</evidence>
<dbReference type="InterPro" id="IPR045089">
    <property type="entry name" value="PGGT1B-like"/>
</dbReference>
<evidence type="ECO:0000256" key="8">
    <source>
        <dbReference type="ARBA" id="ARBA00030816"/>
    </source>
</evidence>
<evidence type="ECO:0000256" key="3">
    <source>
        <dbReference type="ARBA" id="ARBA00022602"/>
    </source>
</evidence>
<evidence type="ECO:0000313" key="11">
    <source>
        <dbReference type="Proteomes" id="UP000887578"/>
    </source>
</evidence>
<dbReference type="Gene3D" id="1.50.10.20">
    <property type="match status" value="1"/>
</dbReference>
<evidence type="ECO:0000259" key="10">
    <source>
        <dbReference type="Pfam" id="PF00432"/>
    </source>
</evidence>
<dbReference type="AlphaFoldDB" id="A0A914QYQ0"/>
<keyword evidence="4" id="KW-0808">Transferase</keyword>
<evidence type="ECO:0000256" key="4">
    <source>
        <dbReference type="ARBA" id="ARBA00022679"/>
    </source>
</evidence>
<keyword evidence="5" id="KW-0479">Metal-binding</keyword>
<protein>
    <recommendedName>
        <fullName evidence="8">Geranylgeranyl transferase type II subunit beta</fullName>
    </recommendedName>
    <alternativeName>
        <fullName evidence="9">Type II protein geranyl-geranyltransferase subunit beta</fullName>
    </alternativeName>
</protein>
<keyword evidence="3" id="KW-0637">Prenyltransferase</keyword>
<evidence type="ECO:0000256" key="1">
    <source>
        <dbReference type="ARBA" id="ARBA00001947"/>
    </source>
</evidence>
<comment type="similarity">
    <text evidence="2">Belongs to the protein prenyltransferase subunit beta family.</text>
</comment>
<dbReference type="GO" id="GO:0005968">
    <property type="term" value="C:Rab-protein geranylgeranyltransferase complex"/>
    <property type="evidence" value="ECO:0007669"/>
    <property type="project" value="TreeGrafter"/>
</dbReference>
<sequence>MPENAQFKTSQQLFNPNQMNQDEYHQPWNQHSGGASLASIWNIARRDVPIPVNSPTELLSENHATFILKYGKTDNLFEYIMSEHLRLSGLYWCITALDIMGKKGESDMELIFQVINEAKNDDGGYGAAKGHASHILHTLCAVQVLVTLDRMDLIDVESLVKFVKSLQQEDGSFHGTLEVCSYHIFITNDFGFTFITPR</sequence>
<evidence type="ECO:0000256" key="7">
    <source>
        <dbReference type="ARBA" id="ARBA00022833"/>
    </source>
</evidence>
<dbReference type="GO" id="GO:0046872">
    <property type="term" value="F:metal ion binding"/>
    <property type="evidence" value="ECO:0007669"/>
    <property type="project" value="UniProtKB-KW"/>
</dbReference>
<dbReference type="WBParaSite" id="PDA_v2.g9270.t1">
    <property type="protein sequence ID" value="PDA_v2.g9270.t1"/>
    <property type="gene ID" value="PDA_v2.g9270"/>
</dbReference>
<reference evidence="12" key="1">
    <citation type="submission" date="2022-11" db="UniProtKB">
        <authorList>
            <consortium name="WormBaseParasite"/>
        </authorList>
    </citation>
    <scope>IDENTIFICATION</scope>
</reference>
<dbReference type="PANTHER" id="PTHR11774:SF11">
    <property type="entry name" value="GERANYLGERANYL TRANSFERASE TYPE-2 SUBUNIT BETA"/>
    <property type="match status" value="1"/>
</dbReference>
<name>A0A914QYQ0_9BILA</name>
<evidence type="ECO:0000256" key="6">
    <source>
        <dbReference type="ARBA" id="ARBA00022737"/>
    </source>
</evidence>
<keyword evidence="7" id="KW-0862">Zinc</keyword>
<dbReference type="SUPFAM" id="SSF48239">
    <property type="entry name" value="Terpenoid cyclases/Protein prenyltransferases"/>
    <property type="match status" value="1"/>
</dbReference>
<evidence type="ECO:0000313" key="12">
    <source>
        <dbReference type="WBParaSite" id="PDA_v2.g9270.t1"/>
    </source>
</evidence>